<dbReference type="SUPFAM" id="SSF55811">
    <property type="entry name" value="Nudix"/>
    <property type="match status" value="1"/>
</dbReference>
<evidence type="ECO:0000256" key="1">
    <source>
        <dbReference type="ARBA" id="ARBA00001946"/>
    </source>
</evidence>
<dbReference type="CDD" id="cd04685">
    <property type="entry name" value="NUDIX_Hydrolase"/>
    <property type="match status" value="1"/>
</dbReference>
<dbReference type="InterPro" id="IPR020084">
    <property type="entry name" value="NUDIX_hydrolase_CS"/>
</dbReference>
<organism evidence="7 8">
    <name type="scientific">Actinocorallia herbida</name>
    <dbReference type="NCBI Taxonomy" id="58109"/>
    <lineage>
        <taxon>Bacteria</taxon>
        <taxon>Bacillati</taxon>
        <taxon>Actinomycetota</taxon>
        <taxon>Actinomycetes</taxon>
        <taxon>Streptosporangiales</taxon>
        <taxon>Thermomonosporaceae</taxon>
        <taxon>Actinocorallia</taxon>
    </lineage>
</organism>
<dbReference type="PROSITE" id="PS00893">
    <property type="entry name" value="NUDIX_BOX"/>
    <property type="match status" value="1"/>
</dbReference>
<evidence type="ECO:0000313" key="7">
    <source>
        <dbReference type="EMBL" id="ROO88310.1"/>
    </source>
</evidence>
<dbReference type="RefSeq" id="WP_123667568.1">
    <property type="nucleotide sequence ID" value="NZ_RJKE01000001.1"/>
</dbReference>
<dbReference type="Pfam" id="PF00293">
    <property type="entry name" value="NUDIX"/>
    <property type="match status" value="1"/>
</dbReference>
<reference evidence="7 8" key="1">
    <citation type="submission" date="2018-11" db="EMBL/GenBank/DDBJ databases">
        <title>Sequencing the genomes of 1000 actinobacteria strains.</title>
        <authorList>
            <person name="Klenk H.-P."/>
        </authorList>
    </citation>
    <scope>NUCLEOTIDE SEQUENCE [LARGE SCALE GENOMIC DNA]</scope>
    <source>
        <strain evidence="7 8">DSM 44254</strain>
    </source>
</reference>
<accession>A0A3N1D487</accession>
<dbReference type="PRINTS" id="PR00502">
    <property type="entry name" value="NUDIXFAMILY"/>
</dbReference>
<dbReference type="InterPro" id="IPR000086">
    <property type="entry name" value="NUDIX_hydrolase_dom"/>
</dbReference>
<comment type="cofactor">
    <cofactor evidence="1">
        <name>Mg(2+)</name>
        <dbReference type="ChEBI" id="CHEBI:18420"/>
    </cofactor>
</comment>
<proteinExistence type="inferred from homology"/>
<keyword evidence="8" id="KW-1185">Reference proteome</keyword>
<gene>
    <name evidence="7" type="ORF">EDD29_5973</name>
</gene>
<dbReference type="GO" id="GO:0016787">
    <property type="term" value="F:hydrolase activity"/>
    <property type="evidence" value="ECO:0007669"/>
    <property type="project" value="UniProtKB-KW"/>
</dbReference>
<feature type="domain" description="Nudix hydrolase" evidence="6">
    <location>
        <begin position="4"/>
        <end position="146"/>
    </location>
</feature>
<dbReference type="Proteomes" id="UP000272400">
    <property type="component" value="Unassembled WGS sequence"/>
</dbReference>
<dbReference type="EMBL" id="RJKE01000001">
    <property type="protein sequence ID" value="ROO88310.1"/>
    <property type="molecule type" value="Genomic_DNA"/>
</dbReference>
<dbReference type="InterPro" id="IPR020476">
    <property type="entry name" value="Nudix_hydrolase"/>
</dbReference>
<dbReference type="OrthoDB" id="3214694at2"/>
<name>A0A3N1D487_9ACTN</name>
<dbReference type="AlphaFoldDB" id="A0A3N1D487"/>
<evidence type="ECO:0000313" key="8">
    <source>
        <dbReference type="Proteomes" id="UP000272400"/>
    </source>
</evidence>
<evidence type="ECO:0000256" key="2">
    <source>
        <dbReference type="ARBA" id="ARBA00005582"/>
    </source>
</evidence>
<dbReference type="PANTHER" id="PTHR43046:SF12">
    <property type="entry name" value="GDP-MANNOSE MANNOSYL HYDROLASE"/>
    <property type="match status" value="1"/>
</dbReference>
<dbReference type="PROSITE" id="PS51462">
    <property type="entry name" value="NUDIX"/>
    <property type="match status" value="1"/>
</dbReference>
<evidence type="ECO:0000259" key="6">
    <source>
        <dbReference type="PROSITE" id="PS51462"/>
    </source>
</evidence>
<dbReference type="Gene3D" id="3.90.79.10">
    <property type="entry name" value="Nucleoside Triphosphate Pyrophosphohydrolase"/>
    <property type="match status" value="1"/>
</dbReference>
<dbReference type="PANTHER" id="PTHR43046">
    <property type="entry name" value="GDP-MANNOSE MANNOSYL HYDROLASE"/>
    <property type="match status" value="1"/>
</dbReference>
<sequence>MSTPHRPSARVLLVDEQDRLLLFLDGLKEKFWLTPGGGIDPGETVEEAALRELREETGLIVAPDSLGAVVATTSGYYLADWDGVIRSATDTYFFVRTAHFTPDTSGFTDYERETVQEHRWWTPAEIADAPPSVVPWGLAGLLPGLLAGRMPAAPVALPWHHPGVTP</sequence>
<dbReference type="InterPro" id="IPR015797">
    <property type="entry name" value="NUDIX_hydrolase-like_dom_sf"/>
</dbReference>
<protein>
    <submittedName>
        <fullName evidence="7">NUDIX domain-containing protein</fullName>
    </submittedName>
</protein>
<keyword evidence="3 5" id="KW-0378">Hydrolase</keyword>
<comment type="similarity">
    <text evidence="2 5">Belongs to the Nudix hydrolase family.</text>
</comment>
<comment type="caution">
    <text evidence="7">The sequence shown here is derived from an EMBL/GenBank/DDBJ whole genome shotgun (WGS) entry which is preliminary data.</text>
</comment>
<evidence type="ECO:0000256" key="3">
    <source>
        <dbReference type="ARBA" id="ARBA00022801"/>
    </source>
</evidence>
<keyword evidence="4" id="KW-0460">Magnesium</keyword>
<evidence type="ECO:0000256" key="5">
    <source>
        <dbReference type="RuleBase" id="RU003476"/>
    </source>
</evidence>
<evidence type="ECO:0000256" key="4">
    <source>
        <dbReference type="ARBA" id="ARBA00022842"/>
    </source>
</evidence>